<gene>
    <name evidence="5" type="ORF">PFICI_05435</name>
</gene>
<keyword evidence="1" id="KW-0067">ATP-binding</keyword>
<evidence type="ECO:0000256" key="3">
    <source>
        <dbReference type="SAM" id="MobiDB-lite"/>
    </source>
</evidence>
<keyword evidence="1" id="KW-0505">Motor protein</keyword>
<keyword evidence="6" id="KW-1185">Reference proteome</keyword>
<dbReference type="GO" id="GO:0007018">
    <property type="term" value="P:microtubule-based movement"/>
    <property type="evidence" value="ECO:0007669"/>
    <property type="project" value="InterPro"/>
</dbReference>
<dbReference type="eggNOG" id="KOG0239">
    <property type="taxonomic scope" value="Eukaryota"/>
</dbReference>
<dbReference type="SMART" id="SM00129">
    <property type="entry name" value="KISc"/>
    <property type="match status" value="1"/>
</dbReference>
<dbReference type="EMBL" id="KI912111">
    <property type="protein sequence ID" value="ETS83559.1"/>
    <property type="molecule type" value="Genomic_DNA"/>
</dbReference>
<dbReference type="RefSeq" id="XP_007832207.1">
    <property type="nucleotide sequence ID" value="XM_007834016.1"/>
</dbReference>
<dbReference type="OrthoDB" id="3176171at2759"/>
<dbReference type="Proteomes" id="UP000030651">
    <property type="component" value="Unassembled WGS sequence"/>
</dbReference>
<proteinExistence type="inferred from homology"/>
<sequence length="613" mass="68604">MSDSDNRRYSHIIGDFDPVPSDLTSLTGPESIDFDRIPVDLTTLTGPENMFSPRSHGDFDSPQISPRTIQHAEGYEVQEDSEFATIHAKLDAMQDIMEKQHQEFMAKLSAPSVYHHDAHDNDSSTQSTTDWTADSDQELQDTIERKADQSAAEIVKSLRERITQREAFDDSSKQLEAAWGDLQTARNRIEMQKKELTSLRETLEERDENISQSREGYEKLEAEFRKLRDHLEQERAANRRQFEKLQDYQGKIRVIARIRPMMRGDSPDDEQDFGERLPGEFSANWGQFRISEEQASATGTRTVVREQSLERIFGPEATNGDVFEELEFLVSSGLSGSQCAIFAYGPSGTGKTHTLSAISGGDTPDDVNDGVLPQTLAMAFRHAQEDRHRWEFTFGLSATEVYLDEARDMVSNQPAKVALGRDVQQPSVQIRSYEEAMKLLARVLAKRRVGSTAVHDKSSRSHMIFSLRIHRRTVDGSSKSVEGCVHICDLAGSEKIADTASPVQKKEGVDINSSLTDLITTLQQLGGGHRPTPNHSLGKPAQERLPAPDPADAGTGAKGPQVARSQDQHSATPQAGGRRRDYYEYPRHKAANEPGSVIPSYSHYVELHFFLEY</sequence>
<dbReference type="InterPro" id="IPR027417">
    <property type="entry name" value="P-loop_NTPase"/>
</dbReference>
<evidence type="ECO:0000259" key="4">
    <source>
        <dbReference type="PROSITE" id="PS50067"/>
    </source>
</evidence>
<organism evidence="5 6">
    <name type="scientific">Pestalotiopsis fici (strain W106-1 / CGMCC3.15140)</name>
    <dbReference type="NCBI Taxonomy" id="1229662"/>
    <lineage>
        <taxon>Eukaryota</taxon>
        <taxon>Fungi</taxon>
        <taxon>Dikarya</taxon>
        <taxon>Ascomycota</taxon>
        <taxon>Pezizomycotina</taxon>
        <taxon>Sordariomycetes</taxon>
        <taxon>Xylariomycetidae</taxon>
        <taxon>Amphisphaeriales</taxon>
        <taxon>Sporocadaceae</taxon>
        <taxon>Pestalotiopsis</taxon>
    </lineage>
</organism>
<dbReference type="Gene3D" id="3.40.850.10">
    <property type="entry name" value="Kinesin motor domain"/>
    <property type="match status" value="1"/>
</dbReference>
<dbReference type="GO" id="GO:0015630">
    <property type="term" value="C:microtubule cytoskeleton"/>
    <property type="evidence" value="ECO:0007669"/>
    <property type="project" value="TreeGrafter"/>
</dbReference>
<evidence type="ECO:0000313" key="5">
    <source>
        <dbReference type="EMBL" id="ETS83559.1"/>
    </source>
</evidence>
<dbReference type="GO" id="GO:0008017">
    <property type="term" value="F:microtubule binding"/>
    <property type="evidence" value="ECO:0007669"/>
    <property type="project" value="InterPro"/>
</dbReference>
<dbReference type="HOGENOM" id="CLU_445574_0_0_1"/>
<dbReference type="GeneID" id="19270448"/>
<dbReference type="GO" id="GO:0003777">
    <property type="term" value="F:microtubule motor activity"/>
    <property type="evidence" value="ECO:0007669"/>
    <property type="project" value="InterPro"/>
</dbReference>
<accession>W3XC09</accession>
<feature type="region of interest" description="Disordered" evidence="3">
    <location>
        <begin position="114"/>
        <end position="135"/>
    </location>
</feature>
<dbReference type="AlphaFoldDB" id="W3XC09"/>
<feature type="compositionally biased region" description="Polar residues" evidence="3">
    <location>
        <begin position="123"/>
        <end position="132"/>
    </location>
</feature>
<keyword evidence="2" id="KW-0175">Coiled coil</keyword>
<reference evidence="6" key="1">
    <citation type="journal article" date="2015" name="BMC Genomics">
        <title>Genomic and transcriptomic analysis of the endophytic fungus Pestalotiopsis fici reveals its lifestyle and high potential for synthesis of natural products.</title>
        <authorList>
            <person name="Wang X."/>
            <person name="Zhang X."/>
            <person name="Liu L."/>
            <person name="Xiang M."/>
            <person name="Wang W."/>
            <person name="Sun X."/>
            <person name="Che Y."/>
            <person name="Guo L."/>
            <person name="Liu G."/>
            <person name="Guo L."/>
            <person name="Wang C."/>
            <person name="Yin W.B."/>
            <person name="Stadler M."/>
            <person name="Zhang X."/>
            <person name="Liu X."/>
        </authorList>
    </citation>
    <scope>NUCLEOTIDE SEQUENCE [LARGE SCALE GENOMIC DNA]</scope>
    <source>
        <strain evidence="6">W106-1 / CGMCC3.15140</strain>
    </source>
</reference>
<feature type="coiled-coil region" evidence="2">
    <location>
        <begin position="182"/>
        <end position="237"/>
    </location>
</feature>
<evidence type="ECO:0000313" key="6">
    <source>
        <dbReference type="Proteomes" id="UP000030651"/>
    </source>
</evidence>
<dbReference type="PANTHER" id="PTHR47972">
    <property type="entry name" value="KINESIN-LIKE PROTEIN KLP-3"/>
    <property type="match status" value="1"/>
</dbReference>
<dbReference type="InterPro" id="IPR001752">
    <property type="entry name" value="Kinesin_motor_dom"/>
</dbReference>
<dbReference type="PANTHER" id="PTHR47972:SF28">
    <property type="entry name" value="KINESIN-LIKE PROTEIN KLP-3"/>
    <property type="match status" value="1"/>
</dbReference>
<dbReference type="InterPro" id="IPR027640">
    <property type="entry name" value="Kinesin-like_fam"/>
</dbReference>
<protein>
    <recommendedName>
        <fullName evidence="4">Kinesin motor domain-containing protein</fullName>
    </recommendedName>
</protein>
<dbReference type="InterPro" id="IPR036961">
    <property type="entry name" value="Kinesin_motor_dom_sf"/>
</dbReference>
<feature type="compositionally biased region" description="Polar residues" evidence="3">
    <location>
        <begin position="563"/>
        <end position="573"/>
    </location>
</feature>
<dbReference type="GO" id="GO:0005524">
    <property type="term" value="F:ATP binding"/>
    <property type="evidence" value="ECO:0007669"/>
    <property type="project" value="UniProtKB-UniRule"/>
</dbReference>
<name>W3XC09_PESFW</name>
<keyword evidence="1" id="KW-0547">Nucleotide-binding</keyword>
<dbReference type="PROSITE" id="PS50067">
    <property type="entry name" value="KINESIN_MOTOR_2"/>
    <property type="match status" value="1"/>
</dbReference>
<feature type="region of interest" description="Disordered" evidence="3">
    <location>
        <begin position="524"/>
        <end position="580"/>
    </location>
</feature>
<dbReference type="InParanoid" id="W3XC09"/>
<feature type="domain" description="Kinesin motor" evidence="4">
    <location>
        <begin position="251"/>
        <end position="613"/>
    </location>
</feature>
<feature type="binding site" evidence="1">
    <location>
        <begin position="345"/>
        <end position="352"/>
    </location>
    <ligand>
        <name>ATP</name>
        <dbReference type="ChEBI" id="CHEBI:30616"/>
    </ligand>
</feature>
<evidence type="ECO:0000256" key="2">
    <source>
        <dbReference type="SAM" id="Coils"/>
    </source>
</evidence>
<evidence type="ECO:0000256" key="1">
    <source>
        <dbReference type="PROSITE-ProRule" id="PRU00283"/>
    </source>
</evidence>
<feature type="compositionally biased region" description="Low complexity" evidence="3">
    <location>
        <begin position="550"/>
        <end position="560"/>
    </location>
</feature>
<dbReference type="STRING" id="1229662.W3XC09"/>
<dbReference type="PRINTS" id="PR00380">
    <property type="entry name" value="KINESINHEAVY"/>
</dbReference>
<dbReference type="SUPFAM" id="SSF52540">
    <property type="entry name" value="P-loop containing nucleoside triphosphate hydrolases"/>
    <property type="match status" value="1"/>
</dbReference>
<dbReference type="OMA" id="ARNRIEM"/>
<dbReference type="KEGG" id="pfy:PFICI_05435"/>
<dbReference type="Pfam" id="PF00225">
    <property type="entry name" value="Kinesin"/>
    <property type="match status" value="1"/>
</dbReference>
<comment type="similarity">
    <text evidence="1">Belongs to the TRAFAC class myosin-kinesin ATPase superfamily. Kinesin family.</text>
</comment>